<reference evidence="3" key="1">
    <citation type="journal article" date="2023" name="Mol. Phylogenet. Evol.">
        <title>Genome-scale phylogeny and comparative genomics of the fungal order Sordariales.</title>
        <authorList>
            <person name="Hensen N."/>
            <person name="Bonometti L."/>
            <person name="Westerberg I."/>
            <person name="Brannstrom I.O."/>
            <person name="Guillou S."/>
            <person name="Cros-Aarteil S."/>
            <person name="Calhoun S."/>
            <person name="Haridas S."/>
            <person name="Kuo A."/>
            <person name="Mondo S."/>
            <person name="Pangilinan J."/>
            <person name="Riley R."/>
            <person name="LaButti K."/>
            <person name="Andreopoulos B."/>
            <person name="Lipzen A."/>
            <person name="Chen C."/>
            <person name="Yan M."/>
            <person name="Daum C."/>
            <person name="Ng V."/>
            <person name="Clum A."/>
            <person name="Steindorff A."/>
            <person name="Ohm R.A."/>
            <person name="Martin F."/>
            <person name="Silar P."/>
            <person name="Natvig D.O."/>
            <person name="Lalanne C."/>
            <person name="Gautier V."/>
            <person name="Ament-Velasquez S.L."/>
            <person name="Kruys A."/>
            <person name="Hutchinson M.I."/>
            <person name="Powell A.J."/>
            <person name="Barry K."/>
            <person name="Miller A.N."/>
            <person name="Grigoriev I.V."/>
            <person name="Debuchy R."/>
            <person name="Gladieux P."/>
            <person name="Hiltunen Thoren M."/>
            <person name="Johannesson H."/>
        </authorList>
    </citation>
    <scope>NUCLEOTIDE SEQUENCE</scope>
    <source>
        <strain evidence="3">CBS 168.71</strain>
    </source>
</reference>
<evidence type="ECO:0000313" key="3">
    <source>
        <dbReference type="EMBL" id="KAK3297971.1"/>
    </source>
</evidence>
<sequence>MYICRGPRPVTQRTERGAYILPPPFAKMRRAVEGGERGRLNISALVCLPLGCLVSVLLCLSRFHEGDMMMGTWPGRQSAIPPPQLFYGPDSDDILFRVSNLRRETRTRLPTPDRPGLSQYSPARRQSGNRAHAMPPPGRPVSQHHRPGQRSITRCIYINTVHSCMCISFTVRDLPSHNHDRA</sequence>
<feature type="compositionally biased region" description="Polar residues" evidence="1">
    <location>
        <begin position="118"/>
        <end position="129"/>
    </location>
</feature>
<evidence type="ECO:0000256" key="2">
    <source>
        <dbReference type="SAM" id="Phobius"/>
    </source>
</evidence>
<keyword evidence="2" id="KW-0812">Transmembrane</keyword>
<keyword evidence="2" id="KW-0472">Membrane</keyword>
<reference evidence="3" key="2">
    <citation type="submission" date="2023-06" db="EMBL/GenBank/DDBJ databases">
        <authorList>
            <consortium name="Lawrence Berkeley National Laboratory"/>
            <person name="Haridas S."/>
            <person name="Hensen N."/>
            <person name="Bonometti L."/>
            <person name="Westerberg I."/>
            <person name="Brannstrom I.O."/>
            <person name="Guillou S."/>
            <person name="Cros-Aarteil S."/>
            <person name="Calhoun S."/>
            <person name="Kuo A."/>
            <person name="Mondo S."/>
            <person name="Pangilinan J."/>
            <person name="Riley R."/>
            <person name="Labutti K."/>
            <person name="Andreopoulos B."/>
            <person name="Lipzen A."/>
            <person name="Chen C."/>
            <person name="Yanf M."/>
            <person name="Daum C."/>
            <person name="Ng V."/>
            <person name="Clum A."/>
            <person name="Steindorff A."/>
            <person name="Ohm R."/>
            <person name="Martin F."/>
            <person name="Silar P."/>
            <person name="Natvig D."/>
            <person name="Lalanne C."/>
            <person name="Gautier V."/>
            <person name="Ament-Velasquez S.L."/>
            <person name="Kruys A."/>
            <person name="Hutchinson M.I."/>
            <person name="Powell A.J."/>
            <person name="Barry K."/>
            <person name="Miller A.N."/>
            <person name="Grigoriev I.V."/>
            <person name="Debuchy R."/>
            <person name="Gladieux P."/>
            <person name="Thoren M.H."/>
            <person name="Johannesson H."/>
        </authorList>
    </citation>
    <scope>NUCLEOTIDE SEQUENCE</scope>
    <source>
        <strain evidence="3">CBS 168.71</strain>
    </source>
</reference>
<dbReference type="AlphaFoldDB" id="A0AAE0HK58"/>
<accession>A0AAE0HK58</accession>
<name>A0AAE0HK58_9PEZI</name>
<dbReference type="GeneID" id="87835145"/>
<dbReference type="EMBL" id="JAUEPN010000003">
    <property type="protein sequence ID" value="KAK3297971.1"/>
    <property type="molecule type" value="Genomic_DNA"/>
</dbReference>
<keyword evidence="2" id="KW-1133">Transmembrane helix</keyword>
<comment type="caution">
    <text evidence="3">The sequence shown here is derived from an EMBL/GenBank/DDBJ whole genome shotgun (WGS) entry which is preliminary data.</text>
</comment>
<feature type="transmembrane region" description="Helical" evidence="2">
    <location>
        <begin position="40"/>
        <end position="60"/>
    </location>
</feature>
<feature type="compositionally biased region" description="Low complexity" evidence="1">
    <location>
        <begin position="108"/>
        <end position="117"/>
    </location>
</feature>
<dbReference type="RefSeq" id="XP_062661485.1">
    <property type="nucleotide sequence ID" value="XM_062798197.1"/>
</dbReference>
<evidence type="ECO:0000313" key="4">
    <source>
        <dbReference type="Proteomes" id="UP001278766"/>
    </source>
</evidence>
<keyword evidence="4" id="KW-1185">Reference proteome</keyword>
<organism evidence="3 4">
    <name type="scientific">Chaetomium fimeti</name>
    <dbReference type="NCBI Taxonomy" id="1854472"/>
    <lineage>
        <taxon>Eukaryota</taxon>
        <taxon>Fungi</taxon>
        <taxon>Dikarya</taxon>
        <taxon>Ascomycota</taxon>
        <taxon>Pezizomycotina</taxon>
        <taxon>Sordariomycetes</taxon>
        <taxon>Sordariomycetidae</taxon>
        <taxon>Sordariales</taxon>
        <taxon>Chaetomiaceae</taxon>
        <taxon>Chaetomium</taxon>
    </lineage>
</organism>
<dbReference type="Proteomes" id="UP001278766">
    <property type="component" value="Unassembled WGS sequence"/>
</dbReference>
<proteinExistence type="predicted"/>
<protein>
    <submittedName>
        <fullName evidence="3">Uncharacterized protein</fullName>
    </submittedName>
</protein>
<feature type="region of interest" description="Disordered" evidence="1">
    <location>
        <begin position="105"/>
        <end position="148"/>
    </location>
</feature>
<evidence type="ECO:0000256" key="1">
    <source>
        <dbReference type="SAM" id="MobiDB-lite"/>
    </source>
</evidence>
<gene>
    <name evidence="3" type="ORF">B0H64DRAFT_135261</name>
</gene>